<dbReference type="GeneID" id="9042067"/>
<proteinExistence type="inferred from homology"/>
<dbReference type="InterPro" id="IPR039417">
    <property type="entry name" value="Peptidase_C1A_papain-like"/>
</dbReference>
<reference evidence="4 5" key="1">
    <citation type="submission" date="2008-07" db="EMBL/GenBank/DDBJ databases">
        <authorList>
            <person name="El-Sayed N."/>
            <person name="Caler E."/>
            <person name="Inman J."/>
            <person name="Amedeo P."/>
            <person name="Hass B."/>
            <person name="Wortman J."/>
        </authorList>
    </citation>
    <scope>NUCLEOTIDE SEQUENCE [LARGE SCALE GENOMIC DNA]</scope>
    <source>
        <strain evidence="5">ATCC 50983 / TXsc</strain>
    </source>
</reference>
<comment type="similarity">
    <text evidence="1">Belongs to the peptidase C1 family.</text>
</comment>
<gene>
    <name evidence="4" type="ORF">Pmar_PMAR029406</name>
</gene>
<dbReference type="CDD" id="cd02248">
    <property type="entry name" value="Peptidase_C1A"/>
    <property type="match status" value="1"/>
</dbReference>
<dbReference type="InterPro" id="IPR013128">
    <property type="entry name" value="Peptidase_C1A"/>
</dbReference>
<evidence type="ECO:0000313" key="4">
    <source>
        <dbReference type="EMBL" id="EER07591.1"/>
    </source>
</evidence>
<dbReference type="MEROPS" id="C01.160"/>
<sequence>MESRFKLKTGISKVVQFSVQQIVDCSRPSGNFGCLGGQSLYAYDYAKAQGMVKESSYPYKAKESACKTSITSNPEKQCLKKGDINQLLPIDRHDELKMMEALTTGPVTASICATCPAFKAYKSGVLTAAACGKGDVDHTITMVGYGTASDGTPYWKIMNSWGKSWGMKGFALLQRTGPSIPRDTCGVLAGNHLYPVYADTVMSSVCAKK</sequence>
<dbReference type="AlphaFoldDB" id="C5L6Q2"/>
<dbReference type="Gene3D" id="3.90.70.10">
    <property type="entry name" value="Cysteine proteinases"/>
    <property type="match status" value="1"/>
</dbReference>
<name>C5L6Q2_PERM5</name>
<dbReference type="InParanoid" id="C5L6Q2"/>
<evidence type="ECO:0000313" key="5">
    <source>
        <dbReference type="Proteomes" id="UP000007800"/>
    </source>
</evidence>
<keyword evidence="2" id="KW-0865">Zymogen</keyword>
<dbReference type="Proteomes" id="UP000007800">
    <property type="component" value="Unassembled WGS sequence"/>
</dbReference>
<accession>C5L6Q2</accession>
<dbReference type="Pfam" id="PF00112">
    <property type="entry name" value="Peptidase_C1"/>
    <property type="match status" value="1"/>
</dbReference>
<dbReference type="PANTHER" id="PTHR12411">
    <property type="entry name" value="CYSTEINE PROTEASE FAMILY C1-RELATED"/>
    <property type="match status" value="1"/>
</dbReference>
<feature type="domain" description="Peptidase C1A papain C-terminal" evidence="3">
    <location>
        <begin position="2"/>
        <end position="196"/>
    </location>
</feature>
<dbReference type="GO" id="GO:0008234">
    <property type="term" value="F:cysteine-type peptidase activity"/>
    <property type="evidence" value="ECO:0007669"/>
    <property type="project" value="InterPro"/>
</dbReference>
<dbReference type="SUPFAM" id="SSF54001">
    <property type="entry name" value="Cysteine proteinases"/>
    <property type="match status" value="1"/>
</dbReference>
<dbReference type="GO" id="GO:0006508">
    <property type="term" value="P:proteolysis"/>
    <property type="evidence" value="ECO:0007669"/>
    <property type="project" value="InterPro"/>
</dbReference>
<dbReference type="RefSeq" id="XP_002775775.1">
    <property type="nucleotide sequence ID" value="XM_002775729.1"/>
</dbReference>
<dbReference type="OrthoDB" id="640249at2759"/>
<evidence type="ECO:0000259" key="3">
    <source>
        <dbReference type="SMART" id="SM00645"/>
    </source>
</evidence>
<keyword evidence="5" id="KW-1185">Reference proteome</keyword>
<dbReference type="EMBL" id="GG679809">
    <property type="protein sequence ID" value="EER07591.1"/>
    <property type="molecule type" value="Genomic_DNA"/>
</dbReference>
<dbReference type="SMART" id="SM00645">
    <property type="entry name" value="Pept_C1"/>
    <property type="match status" value="1"/>
</dbReference>
<protein>
    <submittedName>
        <fullName evidence="4">Thiolproteinase SmTP1, putative</fullName>
    </submittedName>
</protein>
<evidence type="ECO:0000256" key="2">
    <source>
        <dbReference type="ARBA" id="ARBA00023145"/>
    </source>
</evidence>
<dbReference type="InterPro" id="IPR038765">
    <property type="entry name" value="Papain-like_cys_pep_sf"/>
</dbReference>
<dbReference type="InterPro" id="IPR000668">
    <property type="entry name" value="Peptidase_C1A_C"/>
</dbReference>
<evidence type="ECO:0000256" key="1">
    <source>
        <dbReference type="ARBA" id="ARBA00008455"/>
    </source>
</evidence>
<organism evidence="5">
    <name type="scientific">Perkinsus marinus (strain ATCC 50983 / TXsc)</name>
    <dbReference type="NCBI Taxonomy" id="423536"/>
    <lineage>
        <taxon>Eukaryota</taxon>
        <taxon>Sar</taxon>
        <taxon>Alveolata</taxon>
        <taxon>Perkinsozoa</taxon>
        <taxon>Perkinsea</taxon>
        <taxon>Perkinsida</taxon>
        <taxon>Perkinsidae</taxon>
        <taxon>Perkinsus</taxon>
    </lineage>
</organism>